<dbReference type="RefSeq" id="WP_290246678.1">
    <property type="nucleotide sequence ID" value="NZ_JAUFQT010000001.1"/>
</dbReference>
<feature type="transmembrane region" description="Helical" evidence="1">
    <location>
        <begin position="39"/>
        <end position="59"/>
    </location>
</feature>
<organism evidence="2 3">
    <name type="scientific">Echinicola jeungdonensis</name>
    <dbReference type="NCBI Taxonomy" id="709343"/>
    <lineage>
        <taxon>Bacteria</taxon>
        <taxon>Pseudomonadati</taxon>
        <taxon>Bacteroidota</taxon>
        <taxon>Cytophagia</taxon>
        <taxon>Cytophagales</taxon>
        <taxon>Cyclobacteriaceae</taxon>
        <taxon>Echinicola</taxon>
    </lineage>
</organism>
<reference evidence="2 3" key="1">
    <citation type="submission" date="2024-09" db="EMBL/GenBank/DDBJ databases">
        <authorList>
            <person name="Sun Q."/>
            <person name="Mori K."/>
        </authorList>
    </citation>
    <scope>NUCLEOTIDE SEQUENCE [LARGE SCALE GENOMIC DNA]</scope>
    <source>
        <strain evidence="2 3">CECT 7682</strain>
    </source>
</reference>
<evidence type="ECO:0000313" key="3">
    <source>
        <dbReference type="Proteomes" id="UP001589654"/>
    </source>
</evidence>
<protein>
    <submittedName>
        <fullName evidence="2">Uncharacterized protein</fullName>
    </submittedName>
</protein>
<feature type="transmembrane region" description="Helical" evidence="1">
    <location>
        <begin position="91"/>
        <end position="107"/>
    </location>
</feature>
<feature type="transmembrane region" description="Helical" evidence="1">
    <location>
        <begin position="6"/>
        <end position="27"/>
    </location>
</feature>
<sequence>MKLIITTLIGLHGLIHIMGFVSAFHLVKIPNSPMQISRPWGVLWMLASLLFFIMAAGYVLQWENWSLYASLAIIVSQTLIFKFWRDAKWGTLINVLLAVLLIYNLYFF</sequence>
<gene>
    <name evidence="2" type="ORF">ACFFUR_01260</name>
</gene>
<proteinExistence type="predicted"/>
<dbReference type="Proteomes" id="UP001589654">
    <property type="component" value="Unassembled WGS sequence"/>
</dbReference>
<keyword evidence="3" id="KW-1185">Reference proteome</keyword>
<keyword evidence="1" id="KW-0472">Membrane</keyword>
<accession>A0ABV5J0T7</accession>
<evidence type="ECO:0000256" key="1">
    <source>
        <dbReference type="SAM" id="Phobius"/>
    </source>
</evidence>
<evidence type="ECO:0000313" key="2">
    <source>
        <dbReference type="EMBL" id="MFB9210421.1"/>
    </source>
</evidence>
<dbReference type="EMBL" id="JBHMEW010000008">
    <property type="protein sequence ID" value="MFB9210421.1"/>
    <property type="molecule type" value="Genomic_DNA"/>
</dbReference>
<keyword evidence="1" id="KW-0812">Transmembrane</keyword>
<comment type="caution">
    <text evidence="2">The sequence shown here is derived from an EMBL/GenBank/DDBJ whole genome shotgun (WGS) entry which is preliminary data.</text>
</comment>
<keyword evidence="1" id="KW-1133">Transmembrane helix</keyword>
<name>A0ABV5J0T7_9BACT</name>